<dbReference type="Pfam" id="PF01381">
    <property type="entry name" value="HTH_3"/>
    <property type="match status" value="1"/>
</dbReference>
<evidence type="ECO:0000256" key="1">
    <source>
        <dbReference type="SAM" id="MobiDB-lite"/>
    </source>
</evidence>
<dbReference type="STRING" id="442562.Rumeso_03096"/>
<dbReference type="HOGENOM" id="CLU_2234588_0_0_5"/>
<dbReference type="Proteomes" id="UP000019666">
    <property type="component" value="Unassembled WGS sequence"/>
</dbReference>
<gene>
    <name evidence="3" type="ORF">Rumeso_03096</name>
</gene>
<dbReference type="PROSITE" id="PS50943">
    <property type="entry name" value="HTH_CROC1"/>
    <property type="match status" value="1"/>
</dbReference>
<feature type="compositionally biased region" description="Basic and acidic residues" evidence="1">
    <location>
        <begin position="1"/>
        <end position="10"/>
    </location>
</feature>
<reference evidence="3 4" key="1">
    <citation type="submission" date="2013-02" db="EMBL/GenBank/DDBJ databases">
        <authorList>
            <person name="Fiebig A."/>
            <person name="Goeker M."/>
            <person name="Klenk H.-P.P."/>
        </authorList>
    </citation>
    <scope>NUCLEOTIDE SEQUENCE [LARGE SCALE GENOMIC DNA]</scope>
    <source>
        <strain evidence="3 4">DSM 19309</strain>
    </source>
</reference>
<feature type="domain" description="HTH cro/C1-type" evidence="2">
    <location>
        <begin position="37"/>
        <end position="84"/>
    </location>
</feature>
<dbReference type="EMBL" id="AOSK01000085">
    <property type="protein sequence ID" value="EYD75336.1"/>
    <property type="molecule type" value="Genomic_DNA"/>
</dbReference>
<accession>A0A017HLU9</accession>
<proteinExistence type="predicted"/>
<dbReference type="InterPro" id="IPR001387">
    <property type="entry name" value="Cro/C1-type_HTH"/>
</dbReference>
<evidence type="ECO:0000313" key="3">
    <source>
        <dbReference type="EMBL" id="EYD75336.1"/>
    </source>
</evidence>
<protein>
    <recommendedName>
        <fullName evidence="2">HTH cro/C1-type domain-containing protein</fullName>
    </recommendedName>
</protein>
<dbReference type="SMART" id="SM00530">
    <property type="entry name" value="HTH_XRE"/>
    <property type="match status" value="1"/>
</dbReference>
<dbReference type="AlphaFoldDB" id="A0A017HLU9"/>
<dbReference type="CDD" id="cd00093">
    <property type="entry name" value="HTH_XRE"/>
    <property type="match status" value="1"/>
</dbReference>
<name>A0A017HLU9_9RHOB</name>
<dbReference type="GO" id="GO:0003677">
    <property type="term" value="F:DNA binding"/>
    <property type="evidence" value="ECO:0007669"/>
    <property type="project" value="InterPro"/>
</dbReference>
<dbReference type="SUPFAM" id="SSF47413">
    <property type="entry name" value="lambda repressor-like DNA-binding domains"/>
    <property type="match status" value="1"/>
</dbReference>
<organism evidence="3 4">
    <name type="scientific">Rubellimicrobium mesophilum DSM 19309</name>
    <dbReference type="NCBI Taxonomy" id="442562"/>
    <lineage>
        <taxon>Bacteria</taxon>
        <taxon>Pseudomonadati</taxon>
        <taxon>Pseudomonadota</taxon>
        <taxon>Alphaproteobacteria</taxon>
        <taxon>Rhodobacterales</taxon>
        <taxon>Roseobacteraceae</taxon>
        <taxon>Rubellimicrobium</taxon>
    </lineage>
</organism>
<dbReference type="RefSeq" id="WP_037284029.1">
    <property type="nucleotide sequence ID" value="NZ_KK088633.1"/>
</dbReference>
<sequence length="105" mass="11218">MAGTPKEPKAPRPAASGPVSLPATETAQALGEILAGRGLSQYRAAKMAETSQPYLNQVATGRRKASAEWIDLIANALDLSPEESERLHRAAAKDHGFRIDLTKKP</sequence>
<dbReference type="Gene3D" id="1.10.260.40">
    <property type="entry name" value="lambda repressor-like DNA-binding domains"/>
    <property type="match status" value="1"/>
</dbReference>
<dbReference type="InterPro" id="IPR010982">
    <property type="entry name" value="Lambda_DNA-bd_dom_sf"/>
</dbReference>
<keyword evidence="4" id="KW-1185">Reference proteome</keyword>
<dbReference type="OrthoDB" id="7874611at2"/>
<comment type="caution">
    <text evidence="3">The sequence shown here is derived from an EMBL/GenBank/DDBJ whole genome shotgun (WGS) entry which is preliminary data.</text>
</comment>
<evidence type="ECO:0000313" key="4">
    <source>
        <dbReference type="Proteomes" id="UP000019666"/>
    </source>
</evidence>
<feature type="region of interest" description="Disordered" evidence="1">
    <location>
        <begin position="1"/>
        <end position="21"/>
    </location>
</feature>
<evidence type="ECO:0000259" key="2">
    <source>
        <dbReference type="PROSITE" id="PS50943"/>
    </source>
</evidence>